<name>A0ABQ5G6L6_9ASTR</name>
<comment type="caution">
    <text evidence="2">The sequence shown here is derived from an EMBL/GenBank/DDBJ whole genome shotgun (WGS) entry which is preliminary data.</text>
</comment>
<accession>A0ABQ5G6L6</accession>
<reference evidence="2" key="1">
    <citation type="journal article" date="2022" name="Int. J. Mol. Sci.">
        <title>Draft Genome of Tanacetum Coccineum: Genomic Comparison of Closely Related Tanacetum-Family Plants.</title>
        <authorList>
            <person name="Yamashiro T."/>
            <person name="Shiraishi A."/>
            <person name="Nakayama K."/>
            <person name="Satake H."/>
        </authorList>
    </citation>
    <scope>NUCLEOTIDE SEQUENCE</scope>
</reference>
<feature type="compositionally biased region" description="Polar residues" evidence="1">
    <location>
        <begin position="1"/>
        <end position="19"/>
    </location>
</feature>
<sequence>CMSTRSSSSNLVPPSTNPESIIRNRRRNLGDPSLLLDFEEINMVNNNITVLGLPHAASVSSASGSSTQDVAITALTKQVAALVSSMNRPINSIQNGCETYGGPHAYYECQAAGGYTQEDVYATTGTYNTGGNSY</sequence>
<evidence type="ECO:0000256" key="1">
    <source>
        <dbReference type="SAM" id="MobiDB-lite"/>
    </source>
</evidence>
<evidence type="ECO:0008006" key="4">
    <source>
        <dbReference type="Google" id="ProtNLM"/>
    </source>
</evidence>
<dbReference type="Proteomes" id="UP001151760">
    <property type="component" value="Unassembled WGS sequence"/>
</dbReference>
<reference evidence="2" key="2">
    <citation type="submission" date="2022-01" db="EMBL/GenBank/DDBJ databases">
        <authorList>
            <person name="Yamashiro T."/>
            <person name="Shiraishi A."/>
            <person name="Satake H."/>
            <person name="Nakayama K."/>
        </authorList>
    </citation>
    <scope>NUCLEOTIDE SEQUENCE</scope>
</reference>
<keyword evidence="3" id="KW-1185">Reference proteome</keyword>
<organism evidence="2 3">
    <name type="scientific">Tanacetum coccineum</name>
    <dbReference type="NCBI Taxonomy" id="301880"/>
    <lineage>
        <taxon>Eukaryota</taxon>
        <taxon>Viridiplantae</taxon>
        <taxon>Streptophyta</taxon>
        <taxon>Embryophyta</taxon>
        <taxon>Tracheophyta</taxon>
        <taxon>Spermatophyta</taxon>
        <taxon>Magnoliopsida</taxon>
        <taxon>eudicotyledons</taxon>
        <taxon>Gunneridae</taxon>
        <taxon>Pentapetalae</taxon>
        <taxon>asterids</taxon>
        <taxon>campanulids</taxon>
        <taxon>Asterales</taxon>
        <taxon>Asteraceae</taxon>
        <taxon>Asteroideae</taxon>
        <taxon>Anthemideae</taxon>
        <taxon>Anthemidinae</taxon>
        <taxon>Tanacetum</taxon>
    </lineage>
</organism>
<feature type="region of interest" description="Disordered" evidence="1">
    <location>
        <begin position="1"/>
        <end position="22"/>
    </location>
</feature>
<evidence type="ECO:0000313" key="3">
    <source>
        <dbReference type="Proteomes" id="UP001151760"/>
    </source>
</evidence>
<dbReference type="EMBL" id="BQNB010018095">
    <property type="protein sequence ID" value="GJT70632.1"/>
    <property type="molecule type" value="Genomic_DNA"/>
</dbReference>
<gene>
    <name evidence="2" type="ORF">Tco_1029918</name>
</gene>
<proteinExistence type="predicted"/>
<protein>
    <recommendedName>
        <fullName evidence="4">Reverse transcriptase domain-containing protein</fullName>
    </recommendedName>
</protein>
<evidence type="ECO:0000313" key="2">
    <source>
        <dbReference type="EMBL" id="GJT70632.1"/>
    </source>
</evidence>
<feature type="non-terminal residue" evidence="2">
    <location>
        <position position="1"/>
    </location>
</feature>